<keyword evidence="2 3" id="KW-0732">Signal</keyword>
<name>A0A1H9J9C0_FLAFI</name>
<dbReference type="EMBL" id="FOFZ01000004">
    <property type="protein sequence ID" value="SEQ83402.1"/>
    <property type="molecule type" value="Genomic_DNA"/>
</dbReference>
<reference evidence="6" key="1">
    <citation type="submission" date="2016-10" db="EMBL/GenBank/DDBJ databases">
        <authorList>
            <person name="Varghese N."/>
            <person name="Submissions S."/>
        </authorList>
    </citation>
    <scope>NUCLEOTIDE SEQUENCE [LARGE SCALE GENOMIC DNA]</scope>
    <source>
        <strain evidence="6">DSM 15719</strain>
    </source>
</reference>
<accession>A0A1H9J9C0</accession>
<dbReference type="AlphaFoldDB" id="A0A1H9J9C0"/>
<evidence type="ECO:0000256" key="1">
    <source>
        <dbReference type="ARBA" id="ARBA00004196"/>
    </source>
</evidence>
<feature type="chain" id="PRO_5010190976" evidence="3">
    <location>
        <begin position="27"/>
        <end position="383"/>
    </location>
</feature>
<dbReference type="InterPro" id="IPR018976">
    <property type="entry name" value="Imelysin-like"/>
</dbReference>
<feature type="signal peptide" evidence="3">
    <location>
        <begin position="1"/>
        <end position="26"/>
    </location>
</feature>
<dbReference type="InterPro" id="IPR034984">
    <property type="entry name" value="Imelysin-like_IPPA"/>
</dbReference>
<organism evidence="5 6">
    <name type="scientific">Flavobacterium frigoris</name>
    <dbReference type="NCBI Taxonomy" id="229204"/>
    <lineage>
        <taxon>Bacteria</taxon>
        <taxon>Pseudomonadati</taxon>
        <taxon>Bacteroidota</taxon>
        <taxon>Flavobacteriia</taxon>
        <taxon>Flavobacteriales</taxon>
        <taxon>Flavobacteriaceae</taxon>
        <taxon>Flavobacterium</taxon>
    </lineage>
</organism>
<proteinExistence type="predicted"/>
<dbReference type="Pfam" id="PF09375">
    <property type="entry name" value="Peptidase_M75"/>
    <property type="match status" value="1"/>
</dbReference>
<evidence type="ECO:0000313" key="6">
    <source>
        <dbReference type="Proteomes" id="UP000183658"/>
    </source>
</evidence>
<evidence type="ECO:0000313" key="5">
    <source>
        <dbReference type="EMBL" id="SEQ83402.1"/>
    </source>
</evidence>
<dbReference type="Proteomes" id="UP000183658">
    <property type="component" value="Unassembled WGS sequence"/>
</dbReference>
<dbReference type="InterPro" id="IPR038352">
    <property type="entry name" value="Imelysin_sf"/>
</dbReference>
<gene>
    <name evidence="5" type="ORF">SAMN05444355_104250</name>
</gene>
<comment type="subcellular location">
    <subcellularLocation>
        <location evidence="1">Cell envelope</location>
    </subcellularLocation>
</comment>
<dbReference type="Gene3D" id="1.20.1420.20">
    <property type="entry name" value="M75 peptidase, HXXE motif"/>
    <property type="match status" value="1"/>
</dbReference>
<protein>
    <submittedName>
        <fullName evidence="5">Imelysin</fullName>
    </submittedName>
</protein>
<evidence type="ECO:0000256" key="2">
    <source>
        <dbReference type="ARBA" id="ARBA00022729"/>
    </source>
</evidence>
<feature type="domain" description="Imelysin-like" evidence="4">
    <location>
        <begin position="57"/>
        <end position="357"/>
    </location>
</feature>
<keyword evidence="6" id="KW-1185">Reference proteome</keyword>
<evidence type="ECO:0000259" key="4">
    <source>
        <dbReference type="Pfam" id="PF09375"/>
    </source>
</evidence>
<evidence type="ECO:0000256" key="3">
    <source>
        <dbReference type="SAM" id="SignalP"/>
    </source>
</evidence>
<dbReference type="GO" id="GO:0030313">
    <property type="term" value="C:cell envelope"/>
    <property type="evidence" value="ECO:0007669"/>
    <property type="project" value="UniProtKB-SubCell"/>
</dbReference>
<sequence>MVLYFCTKFIKMKKLFILLGALLTIAACSSNDSSETSTDGNNYNRTLLLTNWADNIIIPSYVNYQAKIEVLATNINTFNTVSTEANLLAVRASWIEAYKAYQYVAIYSFGKSEEINLKESANSYPTNATAIEANVTAGTYNLALLSQFDKQGFPALDYLINGLNTTDALIVTHYTTNVNAAKYKKYLTDVVTRLKSSADLVVADWNTGYRATYIANSGTSVTSSVSITTNKFVKNFEKNVRAGKIGIPAGLFSGGVKYPEKVEAFYKNDLSKELLNTAVKASQDFFNGKHFNKSTTGEGLASYLDYLKSVRNGQNLSVIINNQFATIFTVNATLNNSFSNQINTDNAKMILAYDALQQNVIYTKLDMMQALNITIDYVDGDGD</sequence>
<dbReference type="CDD" id="cd14659">
    <property type="entry name" value="Imelysin-like_IPPA"/>
    <property type="match status" value="1"/>
</dbReference>